<dbReference type="EMBL" id="MHIX01000005">
    <property type="protein sequence ID" value="OGY59991.1"/>
    <property type="molecule type" value="Genomic_DNA"/>
</dbReference>
<comment type="caution">
    <text evidence="2">The sequence shown here is derived from an EMBL/GenBank/DDBJ whole genome shotgun (WGS) entry which is preliminary data.</text>
</comment>
<evidence type="ECO:0000313" key="3">
    <source>
        <dbReference type="Proteomes" id="UP000178515"/>
    </source>
</evidence>
<reference evidence="2 3" key="1">
    <citation type="journal article" date="2016" name="Nat. Commun.">
        <title>Thousands of microbial genomes shed light on interconnected biogeochemical processes in an aquifer system.</title>
        <authorList>
            <person name="Anantharaman K."/>
            <person name="Brown C.T."/>
            <person name="Hug L.A."/>
            <person name="Sharon I."/>
            <person name="Castelle C.J."/>
            <person name="Probst A.J."/>
            <person name="Thomas B.C."/>
            <person name="Singh A."/>
            <person name="Wilkins M.J."/>
            <person name="Karaoz U."/>
            <person name="Brodie E.L."/>
            <person name="Williams K.H."/>
            <person name="Hubbard S.S."/>
            <person name="Banfield J.F."/>
        </authorList>
    </citation>
    <scope>NUCLEOTIDE SEQUENCE [LARGE SCALE GENOMIC DNA]</scope>
</reference>
<accession>A0A1G1Z5R7</accession>
<gene>
    <name evidence="2" type="ORF">A3F24_01530</name>
</gene>
<dbReference type="AlphaFoldDB" id="A0A1G1Z5R7"/>
<dbReference type="Proteomes" id="UP000178515">
    <property type="component" value="Unassembled WGS sequence"/>
</dbReference>
<feature type="region of interest" description="Disordered" evidence="1">
    <location>
        <begin position="89"/>
        <end position="108"/>
    </location>
</feature>
<name>A0A1G1Z5R7_9BACT</name>
<feature type="compositionally biased region" description="Basic residues" evidence="1">
    <location>
        <begin position="99"/>
        <end position="108"/>
    </location>
</feature>
<evidence type="ECO:0008006" key="4">
    <source>
        <dbReference type="Google" id="ProtNLM"/>
    </source>
</evidence>
<organism evidence="2 3">
    <name type="scientific">Candidatus Colwellbacteria bacterium RIFCSPHIGHO2_12_FULL_44_17</name>
    <dbReference type="NCBI Taxonomy" id="1797689"/>
    <lineage>
        <taxon>Bacteria</taxon>
        <taxon>Candidatus Colwelliibacteriota</taxon>
    </lineage>
</organism>
<proteinExistence type="predicted"/>
<protein>
    <recommendedName>
        <fullName evidence="4">LexA repressor DNA-binding domain-containing protein</fullName>
    </recommendedName>
</protein>
<evidence type="ECO:0000313" key="2">
    <source>
        <dbReference type="EMBL" id="OGY59991.1"/>
    </source>
</evidence>
<evidence type="ECO:0000256" key="1">
    <source>
        <dbReference type="SAM" id="MobiDB-lite"/>
    </source>
</evidence>
<sequence>MRLSPLQKYILWTVYESGNKPYNRKRFIEFYKRNPSKVTERAGVKIITQSLENLIDHELMTGYGVRTPHKWFIREVKLNPKGKKIAQTLHGKQQVLPLKSKKSPKKKE</sequence>